<proteinExistence type="predicted"/>
<dbReference type="AlphaFoldDB" id="A0A285PI03"/>
<dbReference type="Gene3D" id="3.40.630.30">
    <property type="match status" value="1"/>
</dbReference>
<dbReference type="InterPro" id="IPR000182">
    <property type="entry name" value="GNAT_dom"/>
</dbReference>
<dbReference type="InterPro" id="IPR016181">
    <property type="entry name" value="Acyl_CoA_acyltransferase"/>
</dbReference>
<dbReference type="CDD" id="cd04301">
    <property type="entry name" value="NAT_SF"/>
    <property type="match status" value="1"/>
</dbReference>
<reference evidence="2 3" key="1">
    <citation type="submission" date="2017-09" db="EMBL/GenBank/DDBJ databases">
        <authorList>
            <person name="Ehlers B."/>
            <person name="Leendertz F.H."/>
        </authorList>
    </citation>
    <scope>NUCLEOTIDE SEQUENCE [LARGE SCALE GENOMIC DNA]</scope>
    <source>
        <strain evidence="2 3">DSM 18289</strain>
    </source>
</reference>
<organism evidence="2 3">
    <name type="scientific">Cohaesibacter gelatinilyticus</name>
    <dbReference type="NCBI Taxonomy" id="372072"/>
    <lineage>
        <taxon>Bacteria</taxon>
        <taxon>Pseudomonadati</taxon>
        <taxon>Pseudomonadota</taxon>
        <taxon>Alphaproteobacteria</taxon>
        <taxon>Hyphomicrobiales</taxon>
        <taxon>Cohaesibacteraceae</taxon>
    </lineage>
</organism>
<sequence>MSDVIVDHFVIRRANEYELVEVAKLFRLSRTVCLPFLPTLHTPQEDLAFFTHHVFAKQQLYVALDGADIVGLMVMEGDWLDQLYLHPDHIGKGIGSKLLADAKAQSDGYLKLYCFVENERGRRFYEARGFIEVSRSDGSINEEKMPDILYEWRAS</sequence>
<evidence type="ECO:0000259" key="1">
    <source>
        <dbReference type="PROSITE" id="PS51186"/>
    </source>
</evidence>
<keyword evidence="3" id="KW-1185">Reference proteome</keyword>
<dbReference type="Proteomes" id="UP000219439">
    <property type="component" value="Unassembled WGS sequence"/>
</dbReference>
<gene>
    <name evidence="2" type="ORF">SAMN06265368_2838</name>
</gene>
<accession>A0A285PI03</accession>
<dbReference type="Pfam" id="PF13508">
    <property type="entry name" value="Acetyltransf_7"/>
    <property type="match status" value="1"/>
</dbReference>
<protein>
    <submittedName>
        <fullName evidence="2">Acetyltransferase (GNAT) domain-containing protein</fullName>
    </submittedName>
</protein>
<name>A0A285PI03_9HYPH</name>
<dbReference type="OrthoDB" id="9797417at2"/>
<dbReference type="RefSeq" id="WP_097154140.1">
    <property type="nucleotide sequence ID" value="NZ_OBEL01000003.1"/>
</dbReference>
<evidence type="ECO:0000313" key="2">
    <source>
        <dbReference type="EMBL" id="SNZ19746.1"/>
    </source>
</evidence>
<dbReference type="SUPFAM" id="SSF55729">
    <property type="entry name" value="Acyl-CoA N-acyltransferases (Nat)"/>
    <property type="match status" value="1"/>
</dbReference>
<dbReference type="GO" id="GO:0016747">
    <property type="term" value="F:acyltransferase activity, transferring groups other than amino-acyl groups"/>
    <property type="evidence" value="ECO:0007669"/>
    <property type="project" value="InterPro"/>
</dbReference>
<dbReference type="EMBL" id="OBEL01000003">
    <property type="protein sequence ID" value="SNZ19746.1"/>
    <property type="molecule type" value="Genomic_DNA"/>
</dbReference>
<keyword evidence="2" id="KW-0808">Transferase</keyword>
<evidence type="ECO:0000313" key="3">
    <source>
        <dbReference type="Proteomes" id="UP000219439"/>
    </source>
</evidence>
<feature type="domain" description="N-acetyltransferase" evidence="1">
    <location>
        <begin position="9"/>
        <end position="155"/>
    </location>
</feature>
<dbReference type="PROSITE" id="PS51186">
    <property type="entry name" value="GNAT"/>
    <property type="match status" value="1"/>
</dbReference>